<comment type="caution">
    <text evidence="1">The sequence shown here is derived from an EMBL/GenBank/DDBJ whole genome shotgun (WGS) entry which is preliminary data.</text>
</comment>
<reference evidence="1 2" key="1">
    <citation type="journal article" date="2010" name="Int. J. Syst. Evol. Microbiol.">
        <title>Sphingopyxis bauzanensis sp. nov., a psychrophilic bacterium isolated from soil.</title>
        <authorList>
            <person name="Zhang D.C."/>
            <person name="Liu H.C."/>
            <person name="Xin Y.H."/>
            <person name="Zhou Y.G."/>
            <person name="Schinner F."/>
            <person name="Margesin R."/>
        </authorList>
    </citation>
    <scope>NUCLEOTIDE SEQUENCE [LARGE SCALE GENOMIC DNA]</scope>
    <source>
        <strain evidence="1 2">DSM 22271</strain>
    </source>
</reference>
<name>A0A246JRW6_9SPHN</name>
<dbReference type="OrthoDB" id="8404447at2"/>
<dbReference type="Proteomes" id="UP000197361">
    <property type="component" value="Unassembled WGS sequence"/>
</dbReference>
<accession>A0A246JRW6</accession>
<dbReference type="EMBL" id="NISK01000003">
    <property type="protein sequence ID" value="OWQ95755.1"/>
    <property type="molecule type" value="Genomic_DNA"/>
</dbReference>
<gene>
    <name evidence="1" type="ORF">CDQ92_13310</name>
</gene>
<evidence type="ECO:0000313" key="1">
    <source>
        <dbReference type="EMBL" id="OWQ95755.1"/>
    </source>
</evidence>
<keyword evidence="2" id="KW-1185">Reference proteome</keyword>
<proteinExistence type="predicted"/>
<evidence type="ECO:0000313" key="2">
    <source>
        <dbReference type="Proteomes" id="UP000197361"/>
    </source>
</evidence>
<sequence>MNNDTPAFPACNEANVNGTMGMSLRDWFAGQAIAGICAASIGRMLDGSNESTLAYGAYVVADEMLAAREQVK</sequence>
<organism evidence="1 2">
    <name type="scientific">Sphingopyxis bauzanensis</name>
    <dbReference type="NCBI Taxonomy" id="651663"/>
    <lineage>
        <taxon>Bacteria</taxon>
        <taxon>Pseudomonadati</taxon>
        <taxon>Pseudomonadota</taxon>
        <taxon>Alphaproteobacteria</taxon>
        <taxon>Sphingomonadales</taxon>
        <taxon>Sphingomonadaceae</taxon>
        <taxon>Sphingopyxis</taxon>
    </lineage>
</organism>
<dbReference type="RefSeq" id="WP_088441857.1">
    <property type="nucleotide sequence ID" value="NZ_BMMC01000002.1"/>
</dbReference>
<dbReference type="AlphaFoldDB" id="A0A246JRW6"/>
<protein>
    <submittedName>
        <fullName evidence="1">Uncharacterized protein</fullName>
    </submittedName>
</protein>